<dbReference type="Pfam" id="PF13527">
    <property type="entry name" value="Acetyltransf_9"/>
    <property type="match status" value="1"/>
</dbReference>
<dbReference type="Proteomes" id="UP000054526">
    <property type="component" value="Unassembled WGS sequence"/>
</dbReference>
<dbReference type="CDD" id="cd04301">
    <property type="entry name" value="NAT_SF"/>
    <property type="match status" value="1"/>
</dbReference>
<gene>
    <name evidence="2" type="ORF">SD71_03430</name>
</gene>
<keyword evidence="3" id="KW-1185">Reference proteome</keyword>
<dbReference type="InterPro" id="IPR025559">
    <property type="entry name" value="Eis_dom"/>
</dbReference>
<organism evidence="2 3">
    <name type="scientific">Cohnella kolymensis</name>
    <dbReference type="NCBI Taxonomy" id="1590652"/>
    <lineage>
        <taxon>Bacteria</taxon>
        <taxon>Bacillati</taxon>
        <taxon>Bacillota</taxon>
        <taxon>Bacilli</taxon>
        <taxon>Bacillales</taxon>
        <taxon>Paenibacillaceae</taxon>
        <taxon>Cohnella</taxon>
    </lineage>
</organism>
<dbReference type="PANTHER" id="PTHR37817">
    <property type="entry name" value="N-ACETYLTRANSFERASE EIS"/>
    <property type="match status" value="1"/>
</dbReference>
<dbReference type="InterPro" id="IPR041380">
    <property type="entry name" value="Acetyltransf_17"/>
</dbReference>
<dbReference type="Gene3D" id="3.40.630.30">
    <property type="match status" value="2"/>
</dbReference>
<sequence length="392" mass="45293">MEFRQLRADDFDERVALSTFAFQFELSAEEVEDRRNNFRPQDGWGIFDENGHMLSGLFLLPFETWIQGRSYKMGGLAGVATWPETRRHGYVSRLLEHSLQTMRDNGQTISMLHPFSFPFYRKYGWEMTCERKQYTIHTAQLPPRIDTPGQVVRMFKPDVELLHPLYSAFASQYSGTLIRDAEWWERRVLNKKGVIAVYYNEDEEAQGYVFYRVADRKLTIHELVSTNEMSRKALWTYIGNHDSMIDQLTITVAVDDPLPLLIPDPRIKQEITPYFMSRIVDAEAFVRQYPFAEAETEEEVNLSLTDQHADWNNGNYRLKIAKEGTARLERLPGEESAPGGIACDVQALTAMLAGDRRPSLLQETGCISGDSKSIAILDRRIPRRTTHLMDFF</sequence>
<dbReference type="InterPro" id="IPR000182">
    <property type="entry name" value="GNAT_dom"/>
</dbReference>
<evidence type="ECO:0000313" key="2">
    <source>
        <dbReference type="EMBL" id="KIL37658.1"/>
    </source>
</evidence>
<feature type="domain" description="N-acetyltransferase" evidence="1">
    <location>
        <begin position="1"/>
        <end position="148"/>
    </location>
</feature>
<comment type="caution">
    <text evidence="2">The sequence shown here is derived from an EMBL/GenBank/DDBJ whole genome shotgun (WGS) entry which is preliminary data.</text>
</comment>
<dbReference type="Pfam" id="PF17668">
    <property type="entry name" value="Acetyltransf_17"/>
    <property type="match status" value="1"/>
</dbReference>
<dbReference type="Gene3D" id="3.30.1050.10">
    <property type="entry name" value="SCP2 sterol-binding domain"/>
    <property type="match status" value="1"/>
</dbReference>
<dbReference type="SUPFAM" id="SSF55718">
    <property type="entry name" value="SCP-like"/>
    <property type="match status" value="1"/>
</dbReference>
<dbReference type="RefSeq" id="WP_041059425.1">
    <property type="nucleotide sequence ID" value="NZ_JXAL01000001.1"/>
</dbReference>
<proteinExistence type="predicted"/>
<dbReference type="InterPro" id="IPR016181">
    <property type="entry name" value="Acyl_CoA_acyltransferase"/>
</dbReference>
<evidence type="ECO:0000313" key="3">
    <source>
        <dbReference type="Proteomes" id="UP000054526"/>
    </source>
</evidence>
<dbReference type="PROSITE" id="PS51186">
    <property type="entry name" value="GNAT"/>
    <property type="match status" value="1"/>
</dbReference>
<dbReference type="Pfam" id="PF13530">
    <property type="entry name" value="SCP2_2"/>
    <property type="match status" value="1"/>
</dbReference>
<dbReference type="InterPro" id="IPR051554">
    <property type="entry name" value="Acetyltransferase_Eis"/>
</dbReference>
<dbReference type="SUPFAM" id="SSF55729">
    <property type="entry name" value="Acyl-CoA N-acyltransferases (Nat)"/>
    <property type="match status" value="1"/>
</dbReference>
<protein>
    <recommendedName>
        <fullName evidence="1">N-acetyltransferase domain-containing protein</fullName>
    </recommendedName>
</protein>
<dbReference type="EMBL" id="JXAL01000001">
    <property type="protein sequence ID" value="KIL37658.1"/>
    <property type="molecule type" value="Genomic_DNA"/>
</dbReference>
<name>A0ABR5AA02_9BACL</name>
<reference evidence="2 3" key="1">
    <citation type="submission" date="2014-12" db="EMBL/GenBank/DDBJ databases">
        <title>Draft genome sequence of Cohnella kolymensis strain B-2846.</title>
        <authorList>
            <person name="Karlyshev A.V."/>
            <person name="Kudryashova E.B."/>
        </authorList>
    </citation>
    <scope>NUCLEOTIDE SEQUENCE [LARGE SCALE GENOMIC DNA]</scope>
    <source>
        <strain evidence="2 3">VKM B-2846</strain>
    </source>
</reference>
<dbReference type="PANTHER" id="PTHR37817:SF1">
    <property type="entry name" value="N-ACETYLTRANSFERASE EIS"/>
    <property type="match status" value="1"/>
</dbReference>
<accession>A0ABR5AA02</accession>
<dbReference type="InterPro" id="IPR036527">
    <property type="entry name" value="SCP2_sterol-bd_dom_sf"/>
</dbReference>
<evidence type="ECO:0000259" key="1">
    <source>
        <dbReference type="PROSITE" id="PS51186"/>
    </source>
</evidence>